<dbReference type="EMBL" id="LT629739">
    <property type="protein sequence ID" value="SDR91284.1"/>
    <property type="molecule type" value="Genomic_DNA"/>
</dbReference>
<dbReference type="STRING" id="629680.SAMN04489751_0786"/>
<dbReference type="RefSeq" id="WP_092103336.1">
    <property type="nucleotide sequence ID" value="NZ_LT629739.1"/>
</dbReference>
<name>A0A1H1MX46_BRESA</name>
<keyword evidence="2" id="KW-0812">Transmembrane</keyword>
<keyword evidence="4" id="KW-1185">Reference proteome</keyword>
<protein>
    <submittedName>
        <fullName evidence="3">TadE-like protein</fullName>
    </submittedName>
</protein>
<feature type="compositionally biased region" description="Low complexity" evidence="1">
    <location>
        <begin position="119"/>
        <end position="134"/>
    </location>
</feature>
<dbReference type="InterPro" id="IPR049790">
    <property type="entry name" value="Rv3655c/TadE"/>
</dbReference>
<dbReference type="OrthoDB" id="4804481at2"/>
<feature type="transmembrane region" description="Helical" evidence="2">
    <location>
        <begin position="25"/>
        <end position="47"/>
    </location>
</feature>
<sequence>MATGCSCEPRGRKQHRDAGTATAEFAVVMPAIVLLIFVLTGAAAVGFSQLRAFDAARSAAREIARGEPQAAVVTEAKKHAGHASDVRIRSEGGYSTVTVTIELPAAIIVLNEVEAAATARTEGTRSSTGQAAGQHGTGGLR</sequence>
<reference evidence="3" key="1">
    <citation type="submission" date="2016-10" db="EMBL/GenBank/DDBJ databases">
        <authorList>
            <person name="Varghese N."/>
            <person name="Submissions S."/>
        </authorList>
    </citation>
    <scope>NUCLEOTIDE SEQUENCE [LARGE SCALE GENOMIC DNA]</scope>
    <source>
        <strain evidence="3">DSM 22082</strain>
    </source>
</reference>
<organism evidence="3 4">
    <name type="scientific">Brevibacterium sandarakinum</name>
    <dbReference type="NCBI Taxonomy" id="629680"/>
    <lineage>
        <taxon>Bacteria</taxon>
        <taxon>Bacillati</taxon>
        <taxon>Actinomycetota</taxon>
        <taxon>Actinomycetes</taxon>
        <taxon>Micrococcales</taxon>
        <taxon>Brevibacteriaceae</taxon>
        <taxon>Brevibacterium</taxon>
    </lineage>
</organism>
<feature type="region of interest" description="Disordered" evidence="1">
    <location>
        <begin position="119"/>
        <end position="141"/>
    </location>
</feature>
<dbReference type="Proteomes" id="UP000199700">
    <property type="component" value="Chromosome"/>
</dbReference>
<accession>A0A1H1MX46</accession>
<dbReference type="NCBIfam" id="NF041390">
    <property type="entry name" value="TadE_Rv3655c"/>
    <property type="match status" value="1"/>
</dbReference>
<keyword evidence="2" id="KW-0472">Membrane</keyword>
<evidence type="ECO:0000313" key="4">
    <source>
        <dbReference type="Proteomes" id="UP000199700"/>
    </source>
</evidence>
<gene>
    <name evidence="3" type="ORF">SAMN04489751_0786</name>
</gene>
<dbReference type="AlphaFoldDB" id="A0A1H1MX46"/>
<evidence type="ECO:0000256" key="1">
    <source>
        <dbReference type="SAM" id="MobiDB-lite"/>
    </source>
</evidence>
<keyword evidence="2" id="KW-1133">Transmembrane helix</keyword>
<evidence type="ECO:0000256" key="2">
    <source>
        <dbReference type="SAM" id="Phobius"/>
    </source>
</evidence>
<evidence type="ECO:0000313" key="3">
    <source>
        <dbReference type="EMBL" id="SDR91284.1"/>
    </source>
</evidence>
<proteinExistence type="predicted"/>